<evidence type="ECO:0000313" key="1">
    <source>
        <dbReference type="EMBL" id="KAG2111306.1"/>
    </source>
</evidence>
<name>A0A9P7F9Q9_9AGAM</name>
<dbReference type="GeneID" id="64692237"/>
<comment type="caution">
    <text evidence="1">The sequence shown here is derived from an EMBL/GenBank/DDBJ whole genome shotgun (WGS) entry which is preliminary data.</text>
</comment>
<reference evidence="1" key="1">
    <citation type="journal article" date="2020" name="New Phytol.">
        <title>Comparative genomics reveals dynamic genome evolution in host specialist ectomycorrhizal fungi.</title>
        <authorList>
            <person name="Lofgren L.A."/>
            <person name="Nguyen N.H."/>
            <person name="Vilgalys R."/>
            <person name="Ruytinx J."/>
            <person name="Liao H.L."/>
            <person name="Branco S."/>
            <person name="Kuo A."/>
            <person name="LaButti K."/>
            <person name="Lipzen A."/>
            <person name="Andreopoulos W."/>
            <person name="Pangilinan J."/>
            <person name="Riley R."/>
            <person name="Hundley H."/>
            <person name="Na H."/>
            <person name="Barry K."/>
            <person name="Grigoriev I.V."/>
            <person name="Stajich J.E."/>
            <person name="Kennedy P.G."/>
        </authorList>
    </citation>
    <scope>NUCLEOTIDE SEQUENCE</scope>
    <source>
        <strain evidence="1">FC423</strain>
    </source>
</reference>
<dbReference type="OrthoDB" id="3261222at2759"/>
<dbReference type="AlphaFoldDB" id="A0A9P7F9Q9"/>
<dbReference type="RefSeq" id="XP_041294665.1">
    <property type="nucleotide sequence ID" value="XM_041429978.1"/>
</dbReference>
<dbReference type="Proteomes" id="UP000823399">
    <property type="component" value="Unassembled WGS sequence"/>
</dbReference>
<sequence length="234" mass="26575">GSHGFASRMARVQRMAALLVTGAMRSTPTDLIDIHANIKPFQQTLRQICHRAILRLVTLHEDHPLNKSIRTTYNFYARREFKKEKRHPSPIHKLISEFKLNPLTIETIQPVRHYTKWIPDIEVHIAESKTAAYLEDTLAVEELRVYSDGSAIEGGVGAAAVLMEGEQKIVGMLLAVQLLEEEMRGRRDVPTMALGVDNQAAVHATMAFQSKPGHYLMDMFHDELRELLTDNENR</sequence>
<protein>
    <recommendedName>
        <fullName evidence="3">RNase H type-1 domain-containing protein</fullName>
    </recommendedName>
</protein>
<evidence type="ECO:0008006" key="3">
    <source>
        <dbReference type="Google" id="ProtNLM"/>
    </source>
</evidence>
<dbReference type="EMBL" id="JABBWM010000018">
    <property type="protein sequence ID" value="KAG2111306.1"/>
    <property type="molecule type" value="Genomic_DNA"/>
</dbReference>
<feature type="non-terminal residue" evidence="1">
    <location>
        <position position="1"/>
    </location>
</feature>
<keyword evidence="2" id="KW-1185">Reference proteome</keyword>
<accession>A0A9P7F9Q9</accession>
<gene>
    <name evidence="1" type="ORF">F5147DRAFT_525510</name>
</gene>
<feature type="non-terminal residue" evidence="1">
    <location>
        <position position="234"/>
    </location>
</feature>
<evidence type="ECO:0000313" key="2">
    <source>
        <dbReference type="Proteomes" id="UP000823399"/>
    </source>
</evidence>
<proteinExistence type="predicted"/>
<organism evidence="1 2">
    <name type="scientific">Suillus discolor</name>
    <dbReference type="NCBI Taxonomy" id="1912936"/>
    <lineage>
        <taxon>Eukaryota</taxon>
        <taxon>Fungi</taxon>
        <taxon>Dikarya</taxon>
        <taxon>Basidiomycota</taxon>
        <taxon>Agaricomycotina</taxon>
        <taxon>Agaricomycetes</taxon>
        <taxon>Agaricomycetidae</taxon>
        <taxon>Boletales</taxon>
        <taxon>Suillineae</taxon>
        <taxon>Suillaceae</taxon>
        <taxon>Suillus</taxon>
    </lineage>
</organism>